<reference evidence="1 2" key="1">
    <citation type="submission" date="2015-03" db="EMBL/GenBank/DDBJ databases">
        <title>Genome sequence of Mycoplasma meleagridis strain ATCC 25294.</title>
        <authorList>
            <person name="Yacoub E."/>
            <person name="Blanchard A."/>
            <person name="Sirand-Pugnet P."/>
            <person name="Mardassi B.B.A."/>
        </authorList>
    </citation>
    <scope>NUCLEOTIDE SEQUENCE [LARGE SCALE GENOMIC DNA]</scope>
    <source>
        <strain evidence="1 2">ATCC 25294</strain>
    </source>
</reference>
<accession>A0A0F5H145</accession>
<keyword evidence="1" id="KW-0132">Cell division</keyword>
<dbReference type="STRING" id="29561.MM26B8_03760"/>
<dbReference type="PATRIC" id="fig|1264554.4.peg.392"/>
<dbReference type="Gene3D" id="3.10.50.40">
    <property type="match status" value="1"/>
</dbReference>
<comment type="caution">
    <text evidence="1">The sequence shown here is derived from an EMBL/GenBank/DDBJ whole genome shotgun (WGS) entry which is preliminary data.</text>
</comment>
<dbReference type="InterPro" id="IPR037041">
    <property type="entry name" value="Trigger_fac_C_sf"/>
</dbReference>
<proteinExistence type="predicted"/>
<gene>
    <name evidence="1" type="ORF">MMELEA_04460</name>
</gene>
<keyword evidence="2" id="KW-1185">Reference proteome</keyword>
<dbReference type="AlphaFoldDB" id="A0A0F5H145"/>
<dbReference type="Gene3D" id="1.10.3120.10">
    <property type="entry name" value="Trigger factor, C-terminal domain"/>
    <property type="match status" value="1"/>
</dbReference>
<dbReference type="InterPro" id="IPR046357">
    <property type="entry name" value="PPIase_dom_sf"/>
</dbReference>
<name>A0A0F5H145_9BACT</name>
<dbReference type="GO" id="GO:0051301">
    <property type="term" value="P:cell division"/>
    <property type="evidence" value="ECO:0007669"/>
    <property type="project" value="UniProtKB-KW"/>
</dbReference>
<dbReference type="GO" id="GO:0003755">
    <property type="term" value="F:peptidyl-prolyl cis-trans isomerase activity"/>
    <property type="evidence" value="ECO:0007669"/>
    <property type="project" value="InterPro"/>
</dbReference>
<keyword evidence="1" id="KW-0131">Cell cycle</keyword>
<dbReference type="GO" id="GO:0015031">
    <property type="term" value="P:protein transport"/>
    <property type="evidence" value="ECO:0007669"/>
    <property type="project" value="InterPro"/>
</dbReference>
<evidence type="ECO:0000313" key="2">
    <source>
        <dbReference type="Proteomes" id="UP000033750"/>
    </source>
</evidence>
<protein>
    <submittedName>
        <fullName evidence="1">Cell division trigger factor</fullName>
    </submittedName>
</protein>
<dbReference type="NCBIfam" id="NF045969">
    <property type="entry name" value="trig_like_plasma"/>
    <property type="match status" value="1"/>
</dbReference>
<dbReference type="Proteomes" id="UP000033750">
    <property type="component" value="Unassembled WGS sequence"/>
</dbReference>
<dbReference type="GO" id="GO:0006457">
    <property type="term" value="P:protein folding"/>
    <property type="evidence" value="ECO:0007669"/>
    <property type="project" value="InterPro"/>
</dbReference>
<evidence type="ECO:0000313" key="1">
    <source>
        <dbReference type="EMBL" id="KKB26870.1"/>
    </source>
</evidence>
<dbReference type="RefSeq" id="WP_046096876.1">
    <property type="nucleotide sequence ID" value="NZ_JZXN01000015.1"/>
</dbReference>
<dbReference type="OrthoDB" id="394684at2"/>
<organism evidence="1 2">
    <name type="scientific">Mycoplasmopsis meleagridis ATCC 25294</name>
    <dbReference type="NCBI Taxonomy" id="1264554"/>
    <lineage>
        <taxon>Bacteria</taxon>
        <taxon>Bacillati</taxon>
        <taxon>Mycoplasmatota</taxon>
        <taxon>Mycoplasmoidales</taxon>
        <taxon>Metamycoplasmataceae</taxon>
        <taxon>Mycoplasmopsis</taxon>
    </lineage>
</organism>
<sequence>MNEINFHIKEINVNIARNEWKDIQKNILLEALNNKEVNDPQSLLKKAIDLSIQENIKKLRDEIINEFKDVYSVVAPNVQIHKADTENLNFDIQITFYTFEDLDKLVIENIKNDFTFKPIDEATIEAAFKTFLKNYPIFLDVKDDIKEGDIVVIAYKSELNGKIVEQKTAMTLEAKNINNDFNINSLLIGKKVGEVFEVNDPKNTHWTITIVNAQRKEVREINDQNIDLVRIDEIKSIDDLKEKLYEDYKMDYASSELLRYYRHIIFEIGKVNKVLFSVANLQYEMTQFFQTNQHLLPNDFKEKTMEELVKEKDPKFVKLMTQIENSAKFKMLTRLVEYYVSKKYKIEITPEETEKAYEHIMSTNISDQTLSLLDMSLILHTQKAALYLAKLNNLDTYEIISKEMKLFV</sequence>
<dbReference type="EMBL" id="JZXN01000015">
    <property type="protein sequence ID" value="KKB26870.1"/>
    <property type="molecule type" value="Genomic_DNA"/>
</dbReference>